<evidence type="ECO:0000256" key="8">
    <source>
        <dbReference type="SAM" id="Phobius"/>
    </source>
</evidence>
<sequence>MTAVLLALGSMGAVVGLGWLTQARRLLPSQAREVLAAVSFTIAAPCLLFVTLARTDLATVVSRPALVTWGTTAALALVLAATARWALRLPPGAAVMTTLAGSYVNAGNLGIPLAVYLFGDALAVVPSLLIQLLVLAPLAFAVLDRTTVDRAAVPGRRRGGAALAALRNPVTLGTLAGVVASLAGSALGHRIAEPVLAPFELLGAAAPPLALLTFGMTLALPRPGDAGGDHAGAGRTGAGRTGADHTEEGGAAVVPPGRERWAVLLAVLARNVVHPLAAWAVGRAVGLEASALAVVVTMAALPTAQNVVVYATRYRCFEGPVSRACLATTAACVPVLLVIGALLPA</sequence>
<dbReference type="Proteomes" id="UP001165405">
    <property type="component" value="Unassembled WGS sequence"/>
</dbReference>
<feature type="transmembrane region" description="Helical" evidence="8">
    <location>
        <begin position="121"/>
        <end position="143"/>
    </location>
</feature>
<dbReference type="GO" id="GO:0016020">
    <property type="term" value="C:membrane"/>
    <property type="evidence" value="ECO:0007669"/>
    <property type="project" value="UniProtKB-SubCell"/>
</dbReference>
<comment type="caution">
    <text evidence="9">The sequence shown here is derived from an EMBL/GenBank/DDBJ whole genome shotgun (WGS) entry which is preliminary data.</text>
</comment>
<keyword evidence="4 8" id="KW-0812">Transmembrane</keyword>
<evidence type="ECO:0000256" key="3">
    <source>
        <dbReference type="ARBA" id="ARBA00022475"/>
    </source>
</evidence>
<keyword evidence="5 8" id="KW-1133">Transmembrane helix</keyword>
<dbReference type="GO" id="GO:0055085">
    <property type="term" value="P:transmembrane transport"/>
    <property type="evidence" value="ECO:0007669"/>
    <property type="project" value="InterPro"/>
</dbReference>
<dbReference type="EMBL" id="JAKGSG010000005">
    <property type="protein sequence ID" value="MCF4119475.1"/>
    <property type="molecule type" value="Genomic_DNA"/>
</dbReference>
<evidence type="ECO:0000313" key="9">
    <source>
        <dbReference type="EMBL" id="MCF4119475.1"/>
    </source>
</evidence>
<keyword evidence="2" id="KW-0813">Transport</keyword>
<evidence type="ECO:0000256" key="7">
    <source>
        <dbReference type="SAM" id="MobiDB-lite"/>
    </source>
</evidence>
<accession>A0AA41U5Q2</accession>
<feature type="region of interest" description="Disordered" evidence="7">
    <location>
        <begin position="225"/>
        <end position="252"/>
    </location>
</feature>
<dbReference type="PANTHER" id="PTHR36838:SF1">
    <property type="entry name" value="SLR1864 PROTEIN"/>
    <property type="match status" value="1"/>
</dbReference>
<dbReference type="InterPro" id="IPR004776">
    <property type="entry name" value="Mem_transp_PIN-like"/>
</dbReference>
<evidence type="ECO:0000313" key="10">
    <source>
        <dbReference type="Proteomes" id="UP001165405"/>
    </source>
</evidence>
<protein>
    <submittedName>
        <fullName evidence="9">AEC family transporter</fullName>
    </submittedName>
</protein>
<feature type="transmembrane region" description="Helical" evidence="8">
    <location>
        <begin position="199"/>
        <end position="220"/>
    </location>
</feature>
<dbReference type="RefSeq" id="WP_236087171.1">
    <property type="nucleotide sequence ID" value="NZ_JAKGSG010000005.1"/>
</dbReference>
<keyword evidence="6 8" id="KW-0472">Membrane</keyword>
<name>A0AA41U5Q2_9MICO</name>
<keyword evidence="10" id="KW-1185">Reference proteome</keyword>
<dbReference type="PANTHER" id="PTHR36838">
    <property type="entry name" value="AUXIN EFFLUX CARRIER FAMILY PROTEIN"/>
    <property type="match status" value="1"/>
</dbReference>
<feature type="transmembrane region" description="Helical" evidence="8">
    <location>
        <begin position="34"/>
        <end position="53"/>
    </location>
</feature>
<keyword evidence="3" id="KW-1003">Cell membrane</keyword>
<proteinExistence type="predicted"/>
<evidence type="ECO:0000256" key="2">
    <source>
        <dbReference type="ARBA" id="ARBA00022448"/>
    </source>
</evidence>
<feature type="transmembrane region" description="Helical" evidence="8">
    <location>
        <begin position="164"/>
        <end position="187"/>
    </location>
</feature>
<feature type="compositionally biased region" description="Gly residues" evidence="7">
    <location>
        <begin position="225"/>
        <end position="240"/>
    </location>
</feature>
<dbReference type="Pfam" id="PF03547">
    <property type="entry name" value="Mem_trans"/>
    <property type="match status" value="2"/>
</dbReference>
<feature type="transmembrane region" description="Helical" evidence="8">
    <location>
        <begin position="324"/>
        <end position="343"/>
    </location>
</feature>
<dbReference type="AlphaFoldDB" id="A0AA41U5Q2"/>
<evidence type="ECO:0000256" key="5">
    <source>
        <dbReference type="ARBA" id="ARBA00022989"/>
    </source>
</evidence>
<evidence type="ECO:0000256" key="6">
    <source>
        <dbReference type="ARBA" id="ARBA00023136"/>
    </source>
</evidence>
<evidence type="ECO:0000256" key="4">
    <source>
        <dbReference type="ARBA" id="ARBA00022692"/>
    </source>
</evidence>
<gene>
    <name evidence="9" type="ORF">L1785_00580</name>
</gene>
<evidence type="ECO:0000256" key="1">
    <source>
        <dbReference type="ARBA" id="ARBA00004141"/>
    </source>
</evidence>
<organism evidence="9 10">
    <name type="scientific">Antribacter soli</name>
    <dbReference type="NCBI Taxonomy" id="2910976"/>
    <lineage>
        <taxon>Bacteria</taxon>
        <taxon>Bacillati</taxon>
        <taxon>Actinomycetota</taxon>
        <taxon>Actinomycetes</taxon>
        <taxon>Micrococcales</taxon>
        <taxon>Promicromonosporaceae</taxon>
        <taxon>Antribacter</taxon>
    </lineage>
</organism>
<feature type="transmembrane region" description="Helical" evidence="8">
    <location>
        <begin position="65"/>
        <end position="87"/>
    </location>
</feature>
<reference evidence="9" key="1">
    <citation type="submission" date="2022-01" db="EMBL/GenBank/DDBJ databases">
        <title>Antribacter sp. nov., isolated from Guizhou of China.</title>
        <authorList>
            <person name="Chengliang C."/>
            <person name="Ya Z."/>
        </authorList>
    </citation>
    <scope>NUCLEOTIDE SEQUENCE</scope>
    <source>
        <strain evidence="9">KLBMP 9083</strain>
    </source>
</reference>
<comment type="subcellular location">
    <subcellularLocation>
        <location evidence="1">Membrane</location>
        <topology evidence="1">Multi-pass membrane protein</topology>
    </subcellularLocation>
</comment>